<organism evidence="2 3">
    <name type="scientific">Candidatus Buchananbacteria bacterium RBG_13_39_9</name>
    <dbReference type="NCBI Taxonomy" id="1797531"/>
    <lineage>
        <taxon>Bacteria</taxon>
        <taxon>Candidatus Buchananiibacteriota</taxon>
    </lineage>
</organism>
<gene>
    <name evidence="2" type="ORF">A2Y67_02485</name>
</gene>
<reference evidence="2 3" key="1">
    <citation type="journal article" date="2016" name="Nat. Commun.">
        <title>Thousands of microbial genomes shed light on interconnected biogeochemical processes in an aquifer system.</title>
        <authorList>
            <person name="Anantharaman K."/>
            <person name="Brown C.T."/>
            <person name="Hug L.A."/>
            <person name="Sharon I."/>
            <person name="Castelle C.J."/>
            <person name="Probst A.J."/>
            <person name="Thomas B.C."/>
            <person name="Singh A."/>
            <person name="Wilkins M.J."/>
            <person name="Karaoz U."/>
            <person name="Brodie E.L."/>
            <person name="Williams K.H."/>
            <person name="Hubbard S.S."/>
            <person name="Banfield J.F."/>
        </authorList>
    </citation>
    <scope>NUCLEOTIDE SEQUENCE [LARGE SCALE GENOMIC DNA]</scope>
</reference>
<dbReference type="AlphaFoldDB" id="A0A1G1XRQ9"/>
<name>A0A1G1XRQ9_9BACT</name>
<dbReference type="EMBL" id="MHIA01000007">
    <property type="protein sequence ID" value="OGY42763.1"/>
    <property type="molecule type" value="Genomic_DNA"/>
</dbReference>
<keyword evidence="1" id="KW-0812">Transmembrane</keyword>
<proteinExistence type="predicted"/>
<feature type="transmembrane region" description="Helical" evidence="1">
    <location>
        <begin position="12"/>
        <end position="34"/>
    </location>
</feature>
<dbReference type="Proteomes" id="UP000176260">
    <property type="component" value="Unassembled WGS sequence"/>
</dbReference>
<evidence type="ECO:0000313" key="3">
    <source>
        <dbReference type="Proteomes" id="UP000176260"/>
    </source>
</evidence>
<comment type="caution">
    <text evidence="2">The sequence shown here is derived from an EMBL/GenBank/DDBJ whole genome shotgun (WGS) entry which is preliminary data.</text>
</comment>
<sequence length="120" mass="13715">MDQLKRMKRVDTLVGGFCILVVVAFFGLVFIASITDSTVEIQAKVKVMDAPKLEAKGPFGLMNYYSVKVANPEHQDKNTLFIRILTENSELKVGQLMNIRCLYEINNGVRKLIWAWDYEN</sequence>
<evidence type="ECO:0000313" key="2">
    <source>
        <dbReference type="EMBL" id="OGY42763.1"/>
    </source>
</evidence>
<keyword evidence="1" id="KW-0472">Membrane</keyword>
<protein>
    <submittedName>
        <fullName evidence="2">Uncharacterized protein</fullName>
    </submittedName>
</protein>
<keyword evidence="1" id="KW-1133">Transmembrane helix</keyword>
<evidence type="ECO:0000256" key="1">
    <source>
        <dbReference type="SAM" id="Phobius"/>
    </source>
</evidence>
<accession>A0A1G1XRQ9</accession>